<dbReference type="PROSITE" id="PS51747">
    <property type="entry name" value="CYT_DCMP_DEAMINASES_2"/>
    <property type="match status" value="1"/>
</dbReference>
<comment type="cofactor">
    <cofactor evidence="13 16">
        <name>Zn(2+)</name>
        <dbReference type="ChEBI" id="CHEBI:29105"/>
    </cofactor>
    <text evidence="13 16">Binds 1 zinc ion.</text>
</comment>
<evidence type="ECO:0000313" key="19">
    <source>
        <dbReference type="Proteomes" id="UP000287996"/>
    </source>
</evidence>
<evidence type="ECO:0000313" key="18">
    <source>
        <dbReference type="EMBL" id="RUO78786.1"/>
    </source>
</evidence>
<dbReference type="GO" id="GO:0050661">
    <property type="term" value="F:NADP binding"/>
    <property type="evidence" value="ECO:0007669"/>
    <property type="project" value="InterPro"/>
</dbReference>
<dbReference type="InterPro" id="IPR024072">
    <property type="entry name" value="DHFR-like_dom_sf"/>
</dbReference>
<evidence type="ECO:0000256" key="9">
    <source>
        <dbReference type="ARBA" id="ARBA00022833"/>
    </source>
</evidence>
<comment type="pathway">
    <text evidence="2 13">Cofactor biosynthesis; riboflavin biosynthesis; 5-amino-6-(D-ribitylamino)uracil from GTP: step 2/4.</text>
</comment>
<dbReference type="GO" id="GO:0008703">
    <property type="term" value="F:5-amino-6-(5-phosphoribosylamino)uracil reductase activity"/>
    <property type="evidence" value="ECO:0007669"/>
    <property type="project" value="UniProtKB-EC"/>
</dbReference>
<dbReference type="PANTHER" id="PTHR38011:SF7">
    <property type="entry name" value="2,5-DIAMINO-6-RIBOSYLAMINO-4(3H)-PYRIMIDINONE 5'-PHOSPHATE REDUCTASE"/>
    <property type="match status" value="1"/>
</dbReference>
<gene>
    <name evidence="18" type="primary">ribD</name>
    <name evidence="18" type="ORF">CWI84_10635</name>
</gene>
<comment type="similarity">
    <text evidence="5 13">In the C-terminal section; belongs to the HTP reductase family.</text>
</comment>
<evidence type="ECO:0000259" key="17">
    <source>
        <dbReference type="PROSITE" id="PS51747"/>
    </source>
</evidence>
<keyword evidence="6 13" id="KW-0686">Riboflavin biosynthesis</keyword>
<evidence type="ECO:0000256" key="3">
    <source>
        <dbReference type="ARBA" id="ARBA00004910"/>
    </source>
</evidence>
<evidence type="ECO:0000256" key="14">
    <source>
        <dbReference type="PIRSR" id="PIRSR006769-1"/>
    </source>
</evidence>
<evidence type="ECO:0000256" key="13">
    <source>
        <dbReference type="PIRNR" id="PIRNR006769"/>
    </source>
</evidence>
<evidence type="ECO:0000256" key="7">
    <source>
        <dbReference type="ARBA" id="ARBA00022723"/>
    </source>
</evidence>
<comment type="function">
    <text evidence="1 13">Converts 2,5-diamino-6-(ribosylamino)-4(3h)-pyrimidinone 5'-phosphate into 5-amino-6-(ribosylamino)-2,4(1h,3h)-pyrimidinedione 5'-phosphate.</text>
</comment>
<feature type="domain" description="CMP/dCMP-type deaminase" evidence="17">
    <location>
        <begin position="10"/>
        <end position="132"/>
    </location>
</feature>
<keyword evidence="8 13" id="KW-0378">Hydrolase</keyword>
<comment type="caution">
    <text evidence="18">The sequence shown here is derived from an EMBL/GenBank/DDBJ whole genome shotgun (WGS) entry which is preliminary data.</text>
</comment>
<feature type="binding site" evidence="15">
    <location>
        <position position="177"/>
    </location>
    <ligand>
        <name>substrate</name>
    </ligand>
</feature>
<dbReference type="InterPro" id="IPR016193">
    <property type="entry name" value="Cytidine_deaminase-like"/>
</dbReference>
<keyword evidence="9 13" id="KW-0862">Zinc</keyword>
<dbReference type="NCBIfam" id="TIGR00326">
    <property type="entry name" value="eubact_ribD"/>
    <property type="match status" value="1"/>
</dbReference>
<dbReference type="Proteomes" id="UP000287996">
    <property type="component" value="Unassembled WGS sequence"/>
</dbReference>
<feature type="binding site" evidence="15">
    <location>
        <begin position="307"/>
        <end position="313"/>
    </location>
    <ligand>
        <name>NADP(+)</name>
        <dbReference type="ChEBI" id="CHEBI:58349"/>
    </ligand>
</feature>
<dbReference type="Gene3D" id="3.40.140.10">
    <property type="entry name" value="Cytidine Deaminase, domain 2"/>
    <property type="match status" value="1"/>
</dbReference>
<evidence type="ECO:0000256" key="11">
    <source>
        <dbReference type="ARBA" id="ARBA00023002"/>
    </source>
</evidence>
<keyword evidence="7 13" id="KW-0479">Metal-binding</keyword>
<evidence type="ECO:0000256" key="8">
    <source>
        <dbReference type="ARBA" id="ARBA00022801"/>
    </source>
</evidence>
<feature type="binding site" evidence="15">
    <location>
        <position position="240"/>
    </location>
    <ligand>
        <name>NADP(+)</name>
        <dbReference type="ChEBI" id="CHEBI:58349"/>
    </ligand>
</feature>
<dbReference type="SUPFAM" id="SSF53597">
    <property type="entry name" value="Dihydrofolate reductase-like"/>
    <property type="match status" value="1"/>
</dbReference>
<dbReference type="PANTHER" id="PTHR38011">
    <property type="entry name" value="DIHYDROFOLATE REDUCTASE FAMILY PROTEIN (AFU_ORTHOLOGUE AFUA_8G06820)"/>
    <property type="match status" value="1"/>
</dbReference>
<dbReference type="GO" id="GO:0009231">
    <property type="term" value="P:riboflavin biosynthetic process"/>
    <property type="evidence" value="ECO:0007669"/>
    <property type="project" value="UniProtKB-UniPathway"/>
</dbReference>
<keyword evidence="10 13" id="KW-0521">NADP</keyword>
<dbReference type="EC" id="1.1.1.193" evidence="13"/>
<evidence type="ECO:0000256" key="12">
    <source>
        <dbReference type="ARBA" id="ARBA00023268"/>
    </source>
</evidence>
<comment type="catalytic activity">
    <reaction evidence="13">
        <text>5-amino-6-(5-phospho-D-ribitylamino)uracil + NADP(+) = 5-amino-6-(5-phospho-D-ribosylamino)uracil + NADPH + H(+)</text>
        <dbReference type="Rhea" id="RHEA:17845"/>
        <dbReference type="ChEBI" id="CHEBI:15378"/>
        <dbReference type="ChEBI" id="CHEBI:57783"/>
        <dbReference type="ChEBI" id="CHEBI:58349"/>
        <dbReference type="ChEBI" id="CHEBI:58421"/>
        <dbReference type="ChEBI" id="CHEBI:58453"/>
        <dbReference type="EC" id="1.1.1.193"/>
    </reaction>
</comment>
<organism evidence="18 19">
    <name type="scientific">Idiomarina tyrosinivorans</name>
    <dbReference type="NCBI Taxonomy" id="1445662"/>
    <lineage>
        <taxon>Bacteria</taxon>
        <taxon>Pseudomonadati</taxon>
        <taxon>Pseudomonadota</taxon>
        <taxon>Gammaproteobacteria</taxon>
        <taxon>Alteromonadales</taxon>
        <taxon>Idiomarinaceae</taxon>
        <taxon>Idiomarina</taxon>
    </lineage>
</organism>
<dbReference type="CDD" id="cd01284">
    <property type="entry name" value="Riboflavin_deaminase-reductase"/>
    <property type="match status" value="1"/>
</dbReference>
<dbReference type="Gene3D" id="3.40.430.10">
    <property type="entry name" value="Dihydrofolate Reductase, subunit A"/>
    <property type="match status" value="1"/>
</dbReference>
<feature type="binding site" evidence="15">
    <location>
        <position position="179"/>
    </location>
    <ligand>
        <name>NADP(+)</name>
        <dbReference type="ChEBI" id="CHEBI:58349"/>
    </ligand>
</feature>
<evidence type="ECO:0000256" key="10">
    <source>
        <dbReference type="ARBA" id="ARBA00022857"/>
    </source>
</evidence>
<feature type="binding site" evidence="15">
    <location>
        <position position="305"/>
    </location>
    <ligand>
        <name>substrate</name>
    </ligand>
</feature>
<dbReference type="GO" id="GO:0008270">
    <property type="term" value="F:zinc ion binding"/>
    <property type="evidence" value="ECO:0007669"/>
    <property type="project" value="InterPro"/>
</dbReference>
<dbReference type="UniPathway" id="UPA00275">
    <property type="reaction ID" value="UER00401"/>
</dbReference>
<feature type="binding site" evidence="15">
    <location>
        <position position="213"/>
    </location>
    <ligand>
        <name>substrate</name>
    </ligand>
</feature>
<dbReference type="AlphaFoldDB" id="A0A432ZLD3"/>
<comment type="catalytic activity">
    <reaction evidence="13">
        <text>2,5-diamino-6-hydroxy-4-(5-phosphoribosylamino)-pyrimidine + H2O + H(+) = 5-amino-6-(5-phospho-D-ribosylamino)uracil + NH4(+)</text>
        <dbReference type="Rhea" id="RHEA:21868"/>
        <dbReference type="ChEBI" id="CHEBI:15377"/>
        <dbReference type="ChEBI" id="CHEBI:15378"/>
        <dbReference type="ChEBI" id="CHEBI:28938"/>
        <dbReference type="ChEBI" id="CHEBI:58453"/>
        <dbReference type="ChEBI" id="CHEBI:58614"/>
        <dbReference type="EC" id="3.5.4.26"/>
    </reaction>
</comment>
<dbReference type="FunFam" id="3.40.140.10:FF:000025">
    <property type="entry name" value="Riboflavin biosynthesis protein RibD"/>
    <property type="match status" value="1"/>
</dbReference>
<feature type="binding site" evidence="16">
    <location>
        <position position="59"/>
    </location>
    <ligand>
        <name>Zn(2+)</name>
        <dbReference type="ChEBI" id="CHEBI:29105"/>
        <note>catalytic</note>
    </ligand>
</feature>
<feature type="binding site" evidence="15">
    <location>
        <position position="216"/>
    </location>
    <ligand>
        <name>substrate</name>
    </ligand>
</feature>
<dbReference type="InterPro" id="IPR050765">
    <property type="entry name" value="Riboflavin_Biosynth_HTPR"/>
</dbReference>
<dbReference type="NCBIfam" id="TIGR00227">
    <property type="entry name" value="ribD_Cterm"/>
    <property type="match status" value="1"/>
</dbReference>
<feature type="binding site" evidence="15">
    <location>
        <position position="163"/>
    </location>
    <ligand>
        <name>NADP(+)</name>
        <dbReference type="ChEBI" id="CHEBI:58349"/>
    </ligand>
</feature>
<dbReference type="PIRSF" id="PIRSF006769">
    <property type="entry name" value="RibD"/>
    <property type="match status" value="1"/>
</dbReference>
<reference evidence="18 19" key="1">
    <citation type="journal article" date="2011" name="Front. Microbiol.">
        <title>Genomic signatures of strain selection and enhancement in Bacillus atrophaeus var. globigii, a historical biowarfare simulant.</title>
        <authorList>
            <person name="Gibbons H.S."/>
            <person name="Broomall S.M."/>
            <person name="McNew L.A."/>
            <person name="Daligault H."/>
            <person name="Chapman C."/>
            <person name="Bruce D."/>
            <person name="Karavis M."/>
            <person name="Krepps M."/>
            <person name="McGregor P.A."/>
            <person name="Hong C."/>
            <person name="Park K.H."/>
            <person name="Akmal A."/>
            <person name="Feldman A."/>
            <person name="Lin J.S."/>
            <person name="Chang W.E."/>
            <person name="Higgs B.W."/>
            <person name="Demirev P."/>
            <person name="Lindquist J."/>
            <person name="Liem A."/>
            <person name="Fochler E."/>
            <person name="Read T.D."/>
            <person name="Tapia R."/>
            <person name="Johnson S."/>
            <person name="Bishop-Lilly K.A."/>
            <person name="Detter C."/>
            <person name="Han C."/>
            <person name="Sozhamannan S."/>
            <person name="Rosenzweig C.N."/>
            <person name="Skowronski E.W."/>
        </authorList>
    </citation>
    <scope>NUCLEOTIDE SEQUENCE [LARGE SCALE GENOMIC DNA]</scope>
    <source>
        <strain evidence="18 19">CC-PW-9</strain>
    </source>
</reference>
<dbReference type="InterPro" id="IPR002734">
    <property type="entry name" value="RibDG_C"/>
</dbReference>
<keyword evidence="11 13" id="KW-0560">Oxidoreductase</keyword>
<feature type="binding site" evidence="15">
    <location>
        <position position="209"/>
    </location>
    <ligand>
        <name>NADP(+)</name>
        <dbReference type="ChEBI" id="CHEBI:58349"/>
    </ligand>
</feature>
<feature type="binding site" evidence="16">
    <location>
        <position position="93"/>
    </location>
    <ligand>
        <name>Zn(2+)</name>
        <dbReference type="ChEBI" id="CHEBI:29105"/>
        <note>catalytic</note>
    </ligand>
</feature>
<evidence type="ECO:0000256" key="4">
    <source>
        <dbReference type="ARBA" id="ARBA00005259"/>
    </source>
</evidence>
<evidence type="ECO:0000256" key="15">
    <source>
        <dbReference type="PIRSR" id="PIRSR006769-2"/>
    </source>
</evidence>
<protein>
    <recommendedName>
        <fullName evidence="13">Riboflavin biosynthesis protein RibD</fullName>
    </recommendedName>
    <domain>
        <recommendedName>
            <fullName evidence="13">Diaminohydroxyphosphoribosylaminopyrimidine deaminase</fullName>
            <shortName evidence="13">DRAP deaminase</shortName>
            <ecNumber evidence="13">3.5.4.26</ecNumber>
        </recommendedName>
        <alternativeName>
            <fullName evidence="13">Riboflavin-specific deaminase</fullName>
        </alternativeName>
    </domain>
    <domain>
        <recommendedName>
            <fullName evidence="13">5-amino-6-(5-phosphoribosylamino)uracil reductase</fullName>
            <ecNumber evidence="13">1.1.1.193</ecNumber>
        </recommendedName>
        <alternativeName>
            <fullName evidence="13">HTP reductase</fullName>
        </alternativeName>
    </domain>
</protein>
<evidence type="ECO:0000256" key="6">
    <source>
        <dbReference type="ARBA" id="ARBA00022619"/>
    </source>
</evidence>
<dbReference type="SUPFAM" id="SSF53927">
    <property type="entry name" value="Cytidine deaminase-like"/>
    <property type="match status" value="1"/>
</dbReference>
<evidence type="ECO:0000256" key="5">
    <source>
        <dbReference type="ARBA" id="ARBA00007417"/>
    </source>
</evidence>
<dbReference type="EC" id="3.5.4.26" evidence="13"/>
<comment type="pathway">
    <text evidence="3 13">Cofactor biosynthesis; riboflavin biosynthesis; 5-amino-6-(D-ribitylamino)uracil from GTP: step 3/4.</text>
</comment>
<evidence type="ECO:0000256" key="2">
    <source>
        <dbReference type="ARBA" id="ARBA00004882"/>
    </source>
</evidence>
<dbReference type="Pfam" id="PF00383">
    <property type="entry name" value="dCMP_cyt_deam_1"/>
    <property type="match status" value="1"/>
</dbReference>
<keyword evidence="12" id="KW-0511">Multifunctional enzyme</keyword>
<dbReference type="OrthoDB" id="9800865at2"/>
<keyword evidence="19" id="KW-1185">Reference proteome</keyword>
<evidence type="ECO:0000256" key="16">
    <source>
        <dbReference type="PIRSR" id="PIRSR006769-3"/>
    </source>
</evidence>
<dbReference type="InterPro" id="IPR011549">
    <property type="entry name" value="RibD_C"/>
</dbReference>
<dbReference type="EMBL" id="PIQH01000010">
    <property type="protein sequence ID" value="RUO78786.1"/>
    <property type="molecule type" value="Genomic_DNA"/>
</dbReference>
<feature type="binding site" evidence="15">
    <location>
        <position position="205"/>
    </location>
    <ligand>
        <name>NADP(+)</name>
        <dbReference type="ChEBI" id="CHEBI:58349"/>
    </ligand>
</feature>
<dbReference type="GO" id="GO:0008835">
    <property type="term" value="F:diaminohydroxyphosphoribosylaminopyrimidine deaminase activity"/>
    <property type="evidence" value="ECO:0007669"/>
    <property type="project" value="UniProtKB-EC"/>
</dbReference>
<evidence type="ECO:0000256" key="1">
    <source>
        <dbReference type="ARBA" id="ARBA00002151"/>
    </source>
</evidence>
<sequence>MTELNHAQLQRDTLWMHQALVLARKGLLTTAPNPAVGCLLVKDEQCIAEGWHQRAGEPHAEVHALAAAGDRARGATAYVTLEPCSHHGRTPPCAEALISAGIARVVVAMEDPNPQVAGSGITRLREAGIAVTVGVLSSAAERLNRGFCARMRRNRPWLTVKLAASLDARVALENGESQWITAAAARRDVQYFRAQADAILTGAETVLRDNPRLNVRAEQWPLSRPQPELLRQPIKVVIDSQRRVPSDAQIFAGQSPVWLAQTVAERSDLGKQAEVIVCQAHDGRVDLHDLLAQLAKRGINQIWTECGPQLAGALLAAKLVDELIIYQAAAVIGDHGQPLLRLPKLGDLAKQQRFEVVDQRAVGDDWRTIYRPRYDAADV</sequence>
<dbReference type="Pfam" id="PF01872">
    <property type="entry name" value="RibD_C"/>
    <property type="match status" value="1"/>
</dbReference>
<name>A0A432ZLD3_9GAMM</name>
<feature type="active site" description="Proton donor" evidence="14">
    <location>
        <position position="61"/>
    </location>
</feature>
<proteinExistence type="inferred from homology"/>
<dbReference type="InterPro" id="IPR004794">
    <property type="entry name" value="Eubact_RibD"/>
</dbReference>
<comment type="similarity">
    <text evidence="4 13">In the N-terminal section; belongs to the cytidine and deoxycytidylate deaminase family.</text>
</comment>
<feature type="binding site" evidence="16">
    <location>
        <position position="84"/>
    </location>
    <ligand>
        <name>Zn(2+)</name>
        <dbReference type="ChEBI" id="CHEBI:29105"/>
        <note>catalytic</note>
    </ligand>
</feature>
<dbReference type="PROSITE" id="PS00903">
    <property type="entry name" value="CYT_DCMP_DEAMINASES_1"/>
    <property type="match status" value="1"/>
</dbReference>
<dbReference type="InterPro" id="IPR002125">
    <property type="entry name" value="CMP_dCMP_dom"/>
</dbReference>
<dbReference type="RefSeq" id="WP_126842567.1">
    <property type="nucleotide sequence ID" value="NZ_PIQH01000010.1"/>
</dbReference>
<dbReference type="InterPro" id="IPR016192">
    <property type="entry name" value="APOBEC/CMP_deaminase_Zn-bd"/>
</dbReference>
<feature type="binding site" evidence="15">
    <location>
        <position position="193"/>
    </location>
    <ligand>
        <name>substrate</name>
    </ligand>
</feature>
<accession>A0A432ZLD3</accession>